<accession>A0A0L6VTZ0</accession>
<dbReference type="GO" id="GO:0005829">
    <property type="term" value="C:cytosol"/>
    <property type="evidence" value="ECO:0007669"/>
    <property type="project" value="TreeGrafter"/>
</dbReference>
<dbReference type="GO" id="GO:0000159">
    <property type="term" value="C:protein phosphatase type 2A complex"/>
    <property type="evidence" value="ECO:0007669"/>
    <property type="project" value="TreeGrafter"/>
</dbReference>
<dbReference type="InterPro" id="IPR016024">
    <property type="entry name" value="ARM-type_fold"/>
</dbReference>
<evidence type="ECO:0000313" key="4">
    <source>
        <dbReference type="Proteomes" id="UP000037035"/>
    </source>
</evidence>
<dbReference type="GO" id="GO:0005634">
    <property type="term" value="C:nucleus"/>
    <property type="evidence" value="ECO:0007669"/>
    <property type="project" value="TreeGrafter"/>
</dbReference>
<dbReference type="Gene3D" id="1.25.10.10">
    <property type="entry name" value="Leucine-rich Repeat Variant"/>
    <property type="match status" value="1"/>
</dbReference>
<evidence type="ECO:0000313" key="3">
    <source>
        <dbReference type="EMBL" id="KNZ64168.1"/>
    </source>
</evidence>
<dbReference type="InterPro" id="IPR051023">
    <property type="entry name" value="PP2A_Regulatory_Subunit_A"/>
</dbReference>
<evidence type="ECO:0000256" key="1">
    <source>
        <dbReference type="ARBA" id="ARBA00022737"/>
    </source>
</evidence>
<dbReference type="PROSITE" id="PS50077">
    <property type="entry name" value="HEAT_REPEAT"/>
    <property type="match status" value="1"/>
</dbReference>
<feature type="repeat" description="HEAT" evidence="2">
    <location>
        <begin position="175"/>
        <end position="213"/>
    </location>
</feature>
<dbReference type="PANTHER" id="PTHR10648">
    <property type="entry name" value="SERINE/THREONINE-PROTEIN PHOSPHATASE PP2A 65 KDA REGULATORY SUBUNIT"/>
    <property type="match status" value="1"/>
</dbReference>
<dbReference type="PANTHER" id="PTHR10648:SF4">
    <property type="entry name" value="PROTEIN PHOSPHATASE 2 (FORMERLY 2A), REGULATORY SUBUNIT A, BETA ISOFORM-RELATED"/>
    <property type="match status" value="1"/>
</dbReference>
<evidence type="ECO:0000256" key="2">
    <source>
        <dbReference type="PROSITE-ProRule" id="PRU00103"/>
    </source>
</evidence>
<protein>
    <submittedName>
        <fullName evidence="3">Uncharacterized protein</fullName>
    </submittedName>
</protein>
<sequence length="264" mass="28978">MPPPLNSIQHSFGPNQKSVLIDELKSDDVLACLTSIHRLTTIALALGPERTRDELIPFNTKGMDDEDEVLLALAGELNAAFVEFLGGPDTVEDMLICNKAAKSLTQIAVLLSAQQLSEYYLPAMKRLSVAEWRMYSALCANKTPMVRRAAAKELGVTQSRPLAKVLSQSHLVTALIPVFHKLAADDQDLVRLLTVDALQQLGSTIKAMVSNQSWRVSAGEDVLREELVPAFVCQKGDVTFTRSPPSILCKLIEREVILSRVLIC</sequence>
<dbReference type="SUPFAM" id="SSF48371">
    <property type="entry name" value="ARM repeat"/>
    <property type="match status" value="1"/>
</dbReference>
<dbReference type="AlphaFoldDB" id="A0A0L6VTZ0"/>
<gene>
    <name evidence="3" type="ORF">VP01_1059g3</name>
</gene>
<proteinExistence type="predicted"/>
<dbReference type="Proteomes" id="UP000037035">
    <property type="component" value="Unassembled WGS sequence"/>
</dbReference>
<dbReference type="InterPro" id="IPR011989">
    <property type="entry name" value="ARM-like"/>
</dbReference>
<name>A0A0L6VTZ0_9BASI</name>
<dbReference type="VEuPathDB" id="FungiDB:VP01_1059g3"/>
<organism evidence="3 4">
    <name type="scientific">Puccinia sorghi</name>
    <dbReference type="NCBI Taxonomy" id="27349"/>
    <lineage>
        <taxon>Eukaryota</taxon>
        <taxon>Fungi</taxon>
        <taxon>Dikarya</taxon>
        <taxon>Basidiomycota</taxon>
        <taxon>Pucciniomycotina</taxon>
        <taxon>Pucciniomycetes</taxon>
        <taxon>Pucciniales</taxon>
        <taxon>Pucciniaceae</taxon>
        <taxon>Puccinia</taxon>
    </lineage>
</organism>
<dbReference type="OrthoDB" id="340346at2759"/>
<dbReference type="EMBL" id="LAVV01000665">
    <property type="protein sequence ID" value="KNZ64168.1"/>
    <property type="molecule type" value="Genomic_DNA"/>
</dbReference>
<reference evidence="3 4" key="1">
    <citation type="submission" date="2015-08" db="EMBL/GenBank/DDBJ databases">
        <title>Next Generation Sequencing and Analysis of the Genome of Puccinia sorghi L Schw, the Causal Agent of Maize Common Rust.</title>
        <authorList>
            <person name="Rochi L."/>
            <person name="Burguener G."/>
            <person name="Darino M."/>
            <person name="Turjanski A."/>
            <person name="Kreff E."/>
            <person name="Dieguez M.J."/>
            <person name="Sacco F."/>
        </authorList>
    </citation>
    <scope>NUCLEOTIDE SEQUENCE [LARGE SCALE GENOMIC DNA]</scope>
    <source>
        <strain evidence="3 4">RO10H11247</strain>
    </source>
</reference>
<dbReference type="GO" id="GO:0019888">
    <property type="term" value="F:protein phosphatase regulator activity"/>
    <property type="evidence" value="ECO:0007669"/>
    <property type="project" value="TreeGrafter"/>
</dbReference>
<keyword evidence="1" id="KW-0677">Repeat</keyword>
<dbReference type="InterPro" id="IPR021133">
    <property type="entry name" value="HEAT_type_2"/>
</dbReference>
<dbReference type="STRING" id="27349.A0A0L6VTZ0"/>
<keyword evidence="4" id="KW-1185">Reference proteome</keyword>
<comment type="caution">
    <text evidence="3">The sequence shown here is derived from an EMBL/GenBank/DDBJ whole genome shotgun (WGS) entry which is preliminary data.</text>
</comment>